<reference evidence="2" key="1">
    <citation type="journal article" date="2022" name="bioRxiv">
        <title>Sequencing and chromosome-scale assembly of the giantPleurodeles waltlgenome.</title>
        <authorList>
            <person name="Brown T."/>
            <person name="Elewa A."/>
            <person name="Iarovenko S."/>
            <person name="Subramanian E."/>
            <person name="Araus A.J."/>
            <person name="Petzold A."/>
            <person name="Susuki M."/>
            <person name="Suzuki K.-i.T."/>
            <person name="Hayashi T."/>
            <person name="Toyoda A."/>
            <person name="Oliveira C."/>
            <person name="Osipova E."/>
            <person name="Leigh N.D."/>
            <person name="Simon A."/>
            <person name="Yun M.H."/>
        </authorList>
    </citation>
    <scope>NUCLEOTIDE SEQUENCE</scope>
    <source>
        <strain evidence="2">20211129_DDA</strain>
        <tissue evidence="2">Liver</tissue>
    </source>
</reference>
<gene>
    <name evidence="2" type="ORF">NDU88_000083</name>
</gene>
<name>A0AAV7U2Y8_PLEWA</name>
<organism evidence="2 3">
    <name type="scientific">Pleurodeles waltl</name>
    <name type="common">Iberian ribbed newt</name>
    <dbReference type="NCBI Taxonomy" id="8319"/>
    <lineage>
        <taxon>Eukaryota</taxon>
        <taxon>Metazoa</taxon>
        <taxon>Chordata</taxon>
        <taxon>Craniata</taxon>
        <taxon>Vertebrata</taxon>
        <taxon>Euteleostomi</taxon>
        <taxon>Amphibia</taxon>
        <taxon>Batrachia</taxon>
        <taxon>Caudata</taxon>
        <taxon>Salamandroidea</taxon>
        <taxon>Salamandridae</taxon>
        <taxon>Pleurodelinae</taxon>
        <taxon>Pleurodeles</taxon>
    </lineage>
</organism>
<dbReference type="AlphaFoldDB" id="A0AAV7U2Y8"/>
<evidence type="ECO:0000313" key="2">
    <source>
        <dbReference type="EMBL" id="KAJ1183258.1"/>
    </source>
</evidence>
<evidence type="ECO:0000313" key="3">
    <source>
        <dbReference type="Proteomes" id="UP001066276"/>
    </source>
</evidence>
<dbReference type="Proteomes" id="UP001066276">
    <property type="component" value="Chromosome 3_1"/>
</dbReference>
<feature type="compositionally biased region" description="Polar residues" evidence="1">
    <location>
        <begin position="1"/>
        <end position="37"/>
    </location>
</feature>
<proteinExistence type="predicted"/>
<comment type="caution">
    <text evidence="2">The sequence shown here is derived from an EMBL/GenBank/DDBJ whole genome shotgun (WGS) entry which is preliminary data.</text>
</comment>
<keyword evidence="3" id="KW-1185">Reference proteome</keyword>
<accession>A0AAV7U2Y8</accession>
<evidence type="ECO:0000256" key="1">
    <source>
        <dbReference type="SAM" id="MobiDB-lite"/>
    </source>
</evidence>
<feature type="region of interest" description="Disordered" evidence="1">
    <location>
        <begin position="1"/>
        <end position="68"/>
    </location>
</feature>
<sequence length="68" mass="7310">MPGTMTSAGETESLGQSSRKQKPGTGTSARETESLGQSSSNSSLAPGIVPGRRRTWDRARVTESWLWD</sequence>
<protein>
    <submittedName>
        <fullName evidence="2">Uncharacterized protein</fullName>
    </submittedName>
</protein>
<dbReference type="EMBL" id="JANPWB010000005">
    <property type="protein sequence ID" value="KAJ1183258.1"/>
    <property type="molecule type" value="Genomic_DNA"/>
</dbReference>